<proteinExistence type="inferred from homology"/>
<dbReference type="Gene3D" id="3.40.720.10">
    <property type="entry name" value="Alkaline Phosphatase, subunit A"/>
    <property type="match status" value="2"/>
</dbReference>
<dbReference type="PROSITE" id="PS51318">
    <property type="entry name" value="TAT"/>
    <property type="match status" value="1"/>
</dbReference>
<organism evidence="5 6">
    <name type="scientific">Pseudomonas edaphica</name>
    <dbReference type="NCBI Taxonomy" id="2006980"/>
    <lineage>
        <taxon>Bacteria</taxon>
        <taxon>Pseudomonadati</taxon>
        <taxon>Pseudomonadota</taxon>
        <taxon>Gammaproteobacteria</taxon>
        <taxon>Pseudomonadales</taxon>
        <taxon>Pseudomonadaceae</taxon>
        <taxon>Pseudomonas</taxon>
    </lineage>
</organism>
<keyword evidence="6" id="KW-1185">Reference proteome</keyword>
<dbReference type="Pfam" id="PF05506">
    <property type="entry name" value="PLipase_C_C"/>
    <property type="match status" value="1"/>
</dbReference>
<dbReference type="EC" id="3.1.4.3" evidence="2"/>
<evidence type="ECO:0000256" key="3">
    <source>
        <dbReference type="ARBA" id="ARBA00022801"/>
    </source>
</evidence>
<dbReference type="RefSeq" id="WP_138451139.1">
    <property type="nucleotide sequence ID" value="NZ_VBVZ01000154.1"/>
</dbReference>
<protein>
    <recommendedName>
        <fullName evidence="2">phospholipase C</fullName>
        <ecNumber evidence="2">3.1.4.3</ecNumber>
    </recommendedName>
</protein>
<evidence type="ECO:0000256" key="2">
    <source>
        <dbReference type="ARBA" id="ARBA00012018"/>
    </source>
</evidence>
<evidence type="ECO:0000313" key="6">
    <source>
        <dbReference type="Proteomes" id="UP000304941"/>
    </source>
</evidence>
<evidence type="ECO:0000313" key="5">
    <source>
        <dbReference type="EMBL" id="TLG91589.1"/>
    </source>
</evidence>
<dbReference type="NCBIfam" id="TIGR03396">
    <property type="entry name" value="PC_PLC"/>
    <property type="match status" value="1"/>
</dbReference>
<dbReference type="InterPro" id="IPR017767">
    <property type="entry name" value="PC-PLC"/>
</dbReference>
<dbReference type="EMBL" id="VBVZ01000154">
    <property type="protein sequence ID" value="TLG91589.1"/>
    <property type="molecule type" value="Genomic_DNA"/>
</dbReference>
<gene>
    <name evidence="5" type="ORF">FEM54_12395</name>
</gene>
<reference evidence="5 6" key="1">
    <citation type="submission" date="2019-05" db="EMBL/GenBank/DDBJ databases">
        <title>Pseudomonas edaphica sp. nov., isolated from rhizospheric soil of Cistus ladanifer L. in Spain.</title>
        <authorList>
            <person name="Peix A."/>
        </authorList>
    </citation>
    <scope>NUCLEOTIDE SEQUENCE [LARGE SCALE GENOMIC DNA]</scope>
    <source>
        <strain evidence="5 6">RD25</strain>
    </source>
</reference>
<feature type="domain" description="Bacterial phospholipase C C-terminal" evidence="4">
    <location>
        <begin position="555"/>
        <end position="656"/>
    </location>
</feature>
<dbReference type="InterPro" id="IPR007312">
    <property type="entry name" value="Phosphoesterase"/>
</dbReference>
<dbReference type="Pfam" id="PF04185">
    <property type="entry name" value="Phosphoesterase"/>
    <property type="match status" value="1"/>
</dbReference>
<sequence>MTDAPKFHRRTFIKGTAQLTAMAGLSGLLPETIRRAMAIEPDVRKGTIEDVDHIVILMQENRSFDHYFGHLNGVRGFNDPRALKRKDGRSVMYQSDKKNDYLPFHFDTTKFSAQWSTGQHHGWSPFHGAWNRGRNDLWAEVQLPTTMGYFKRVDIPYYYALADAFTLGEAYHQSMLGPTNPNRLYHMTGRASPLANGKGVHTDNDMGDGSMASPLGPGGNTIDWMTYPERLSKKNINWRIYQEGGYRSCNVFKLGDVVRGAWDEGNRHVPIVGGIVLGAAASIANFFALPFQGSWVNYIQEDNNYDCNALAWFKNFKNLEKTPESDLWQRSMIARGIGKLREDVQNETLPSVSWIVPPFSASEHPHWGPSFGENYVARILEALTSNPKIWARTVFIVNYDEGDGFFDHVSPPIPYWDTQSGSSAVSTEGEIEDQFKQPIGLGFRVPILAISPWSRGGKVSAEVFDHTSVLQFLEKRFGVMEENISPWRRAVCGDLTSLFDFSGQRKTDVPADLTNLSQSKARQDDAYWKQYYRQSPYYIAPSSLPGQEKGQRDALAVPYQLHADVSVAASNGALILNLKNDGKALPSNPFGRSAAVFQIHSNEVGEPGFHTVTSYDIDAATNQPSTAQATRVSLTDRVKPDGRYDFEVHGPNGFFR</sequence>
<dbReference type="Proteomes" id="UP000304941">
    <property type="component" value="Unassembled WGS sequence"/>
</dbReference>
<accession>A0ABY2U9F9</accession>
<dbReference type="InterPro" id="IPR017850">
    <property type="entry name" value="Alkaline_phosphatase_core_sf"/>
</dbReference>
<dbReference type="PANTHER" id="PTHR31956:SF1">
    <property type="entry name" value="NON-SPECIFIC PHOSPHOLIPASE C1"/>
    <property type="match status" value="1"/>
</dbReference>
<dbReference type="InterPro" id="IPR008475">
    <property type="entry name" value="PLipase_C_C"/>
</dbReference>
<dbReference type="InterPro" id="IPR006311">
    <property type="entry name" value="TAT_signal"/>
</dbReference>
<comment type="caution">
    <text evidence="5">The sequence shown here is derived from an EMBL/GenBank/DDBJ whole genome shotgun (WGS) entry which is preliminary data.</text>
</comment>
<name>A0ABY2U9F9_9PSED</name>
<evidence type="ECO:0000256" key="1">
    <source>
        <dbReference type="ARBA" id="ARBA00009717"/>
    </source>
</evidence>
<evidence type="ECO:0000259" key="4">
    <source>
        <dbReference type="Pfam" id="PF05506"/>
    </source>
</evidence>
<dbReference type="PANTHER" id="PTHR31956">
    <property type="entry name" value="NON-SPECIFIC PHOSPHOLIPASE C4-RELATED"/>
    <property type="match status" value="1"/>
</dbReference>
<comment type="similarity">
    <text evidence="1">Belongs to the bacterial phospholipase C family.</text>
</comment>
<keyword evidence="3" id="KW-0378">Hydrolase</keyword>